<protein>
    <recommendedName>
        <fullName evidence="2">Hemerythrin-like domain-containing protein</fullName>
    </recommendedName>
</protein>
<dbReference type="EMBL" id="MU865327">
    <property type="protein sequence ID" value="KAK4227807.1"/>
    <property type="molecule type" value="Genomic_DNA"/>
</dbReference>
<reference evidence="3" key="1">
    <citation type="journal article" date="2023" name="Mol. Phylogenet. Evol.">
        <title>Genome-scale phylogeny and comparative genomics of the fungal order Sordariales.</title>
        <authorList>
            <person name="Hensen N."/>
            <person name="Bonometti L."/>
            <person name="Westerberg I."/>
            <person name="Brannstrom I.O."/>
            <person name="Guillou S."/>
            <person name="Cros-Aarteil S."/>
            <person name="Calhoun S."/>
            <person name="Haridas S."/>
            <person name="Kuo A."/>
            <person name="Mondo S."/>
            <person name="Pangilinan J."/>
            <person name="Riley R."/>
            <person name="LaButti K."/>
            <person name="Andreopoulos B."/>
            <person name="Lipzen A."/>
            <person name="Chen C."/>
            <person name="Yan M."/>
            <person name="Daum C."/>
            <person name="Ng V."/>
            <person name="Clum A."/>
            <person name="Steindorff A."/>
            <person name="Ohm R.A."/>
            <person name="Martin F."/>
            <person name="Silar P."/>
            <person name="Natvig D.O."/>
            <person name="Lalanne C."/>
            <person name="Gautier V."/>
            <person name="Ament-Velasquez S.L."/>
            <person name="Kruys A."/>
            <person name="Hutchinson M.I."/>
            <person name="Powell A.J."/>
            <person name="Barry K."/>
            <person name="Miller A.N."/>
            <person name="Grigoriev I.V."/>
            <person name="Debuchy R."/>
            <person name="Gladieux P."/>
            <person name="Hiltunen Thoren M."/>
            <person name="Johannesson H."/>
        </authorList>
    </citation>
    <scope>NUCLEOTIDE SEQUENCE</scope>
    <source>
        <strain evidence="3">CBS 990.96</strain>
    </source>
</reference>
<accession>A0AAN7GZK3</accession>
<dbReference type="PANTHER" id="PTHR35585">
    <property type="entry name" value="HHE DOMAIN PROTEIN (AFU_ORTHOLOGUE AFUA_4G00730)"/>
    <property type="match status" value="1"/>
</dbReference>
<name>A0AAN7GZK3_9PEZI</name>
<feature type="region of interest" description="Disordered" evidence="1">
    <location>
        <begin position="217"/>
        <end position="241"/>
    </location>
</feature>
<sequence>MYSTRLLLRRLPLRPALPVQTLFRAIQTQNHLGVASMATITQAITNDHRDLQDCYNEVINSTDLDHMQRWGNQFTWELARHSVGEELVLYPAFEKHMGSLGGQIAETDRRDHHQVKQLLKEFQGMKAANPDYLPKIKELWTKLEDHIKDEEGYDLPALENKLSPDSSESMANSFRRTKNFVPSRSHPSAGEHPPFETVMGLLTTPVDKLMDVFRKFPDKHDTPKASSPRVDIPPGGTIVHD</sequence>
<dbReference type="Pfam" id="PF01814">
    <property type="entry name" value="Hemerythrin"/>
    <property type="match status" value="1"/>
</dbReference>
<proteinExistence type="predicted"/>
<evidence type="ECO:0000313" key="4">
    <source>
        <dbReference type="Proteomes" id="UP001301958"/>
    </source>
</evidence>
<feature type="domain" description="Hemerythrin-like" evidence="2">
    <location>
        <begin position="40"/>
        <end position="158"/>
    </location>
</feature>
<evidence type="ECO:0000313" key="3">
    <source>
        <dbReference type="EMBL" id="KAK4227807.1"/>
    </source>
</evidence>
<dbReference type="PANTHER" id="PTHR35585:SF1">
    <property type="entry name" value="HHE DOMAIN PROTEIN (AFU_ORTHOLOGUE AFUA_4G00730)"/>
    <property type="match status" value="1"/>
</dbReference>
<reference evidence="3" key="2">
    <citation type="submission" date="2023-05" db="EMBL/GenBank/DDBJ databases">
        <authorList>
            <consortium name="Lawrence Berkeley National Laboratory"/>
            <person name="Steindorff A."/>
            <person name="Hensen N."/>
            <person name="Bonometti L."/>
            <person name="Westerberg I."/>
            <person name="Brannstrom I.O."/>
            <person name="Guillou S."/>
            <person name="Cros-Aarteil S."/>
            <person name="Calhoun S."/>
            <person name="Haridas S."/>
            <person name="Kuo A."/>
            <person name="Mondo S."/>
            <person name="Pangilinan J."/>
            <person name="Riley R."/>
            <person name="Labutti K."/>
            <person name="Andreopoulos B."/>
            <person name="Lipzen A."/>
            <person name="Chen C."/>
            <person name="Yanf M."/>
            <person name="Daum C."/>
            <person name="Ng V."/>
            <person name="Clum A."/>
            <person name="Ohm R."/>
            <person name="Martin F."/>
            <person name="Silar P."/>
            <person name="Natvig D."/>
            <person name="Lalanne C."/>
            <person name="Gautier V."/>
            <person name="Ament-Velasquez S.L."/>
            <person name="Kruys A."/>
            <person name="Hutchinson M.I."/>
            <person name="Powell A.J."/>
            <person name="Barry K."/>
            <person name="Miller A.N."/>
            <person name="Grigoriev I.V."/>
            <person name="Debuchy R."/>
            <person name="Gladieux P."/>
            <person name="Thoren M.H."/>
            <person name="Johannesson H."/>
        </authorList>
    </citation>
    <scope>NUCLEOTIDE SEQUENCE</scope>
    <source>
        <strain evidence="3">CBS 990.96</strain>
    </source>
</reference>
<evidence type="ECO:0000259" key="2">
    <source>
        <dbReference type="Pfam" id="PF01814"/>
    </source>
</evidence>
<dbReference type="Gene3D" id="1.20.120.520">
    <property type="entry name" value="nmb1532 protein domain like"/>
    <property type="match status" value="1"/>
</dbReference>
<comment type="caution">
    <text evidence="3">The sequence shown here is derived from an EMBL/GenBank/DDBJ whole genome shotgun (WGS) entry which is preliminary data.</text>
</comment>
<dbReference type="InterPro" id="IPR012312">
    <property type="entry name" value="Hemerythrin-like"/>
</dbReference>
<keyword evidence="4" id="KW-1185">Reference proteome</keyword>
<organism evidence="3 4">
    <name type="scientific">Podospora fimiseda</name>
    <dbReference type="NCBI Taxonomy" id="252190"/>
    <lineage>
        <taxon>Eukaryota</taxon>
        <taxon>Fungi</taxon>
        <taxon>Dikarya</taxon>
        <taxon>Ascomycota</taxon>
        <taxon>Pezizomycotina</taxon>
        <taxon>Sordariomycetes</taxon>
        <taxon>Sordariomycetidae</taxon>
        <taxon>Sordariales</taxon>
        <taxon>Podosporaceae</taxon>
        <taxon>Podospora</taxon>
    </lineage>
</organism>
<dbReference type="AlphaFoldDB" id="A0AAN7GZK3"/>
<evidence type="ECO:0000256" key="1">
    <source>
        <dbReference type="SAM" id="MobiDB-lite"/>
    </source>
</evidence>
<dbReference type="Proteomes" id="UP001301958">
    <property type="component" value="Unassembled WGS sequence"/>
</dbReference>
<gene>
    <name evidence="3" type="ORF">QBC38DRAFT_499150</name>
</gene>